<evidence type="ECO:0000313" key="3">
    <source>
        <dbReference type="Proteomes" id="UP000529946"/>
    </source>
</evidence>
<keyword evidence="3" id="KW-1185">Reference proteome</keyword>
<feature type="transmembrane region" description="Helical" evidence="1">
    <location>
        <begin position="20"/>
        <end position="42"/>
    </location>
</feature>
<reference evidence="2 3" key="1">
    <citation type="submission" date="2020-08" db="EMBL/GenBank/DDBJ databases">
        <title>Genomic Encyclopedia of Type Strains, Phase IV (KMG-IV): sequencing the most valuable type-strain genomes for metagenomic binning, comparative biology and taxonomic classification.</title>
        <authorList>
            <person name="Goeker M."/>
        </authorList>
    </citation>
    <scope>NUCLEOTIDE SEQUENCE [LARGE SCALE GENOMIC DNA]</scope>
    <source>
        <strain evidence="2 3">DSM 23960</strain>
    </source>
</reference>
<comment type="caution">
    <text evidence="2">The sequence shown here is derived from an EMBL/GenBank/DDBJ whole genome shotgun (WGS) entry which is preliminary data.</text>
</comment>
<protein>
    <submittedName>
        <fullName evidence="2">Uncharacterized protein</fullName>
    </submittedName>
</protein>
<proteinExistence type="predicted"/>
<dbReference type="RefSeq" id="WP_183203858.1">
    <property type="nucleotide sequence ID" value="NZ_BAAAER010000001.1"/>
</dbReference>
<dbReference type="Proteomes" id="UP000529946">
    <property type="component" value="Unassembled WGS sequence"/>
</dbReference>
<keyword evidence="1" id="KW-0812">Transmembrane</keyword>
<name>A0A7W6JCR1_9CAUL</name>
<accession>A0A7W6JCR1</accession>
<dbReference type="AlphaFoldDB" id="A0A7W6JCR1"/>
<organism evidence="2 3">
    <name type="scientific">Brevundimonas lenta</name>
    <dbReference type="NCBI Taxonomy" id="424796"/>
    <lineage>
        <taxon>Bacteria</taxon>
        <taxon>Pseudomonadati</taxon>
        <taxon>Pseudomonadota</taxon>
        <taxon>Alphaproteobacteria</taxon>
        <taxon>Caulobacterales</taxon>
        <taxon>Caulobacteraceae</taxon>
        <taxon>Brevundimonas</taxon>
    </lineage>
</organism>
<keyword evidence="1" id="KW-0472">Membrane</keyword>
<evidence type="ECO:0000313" key="2">
    <source>
        <dbReference type="EMBL" id="MBB4082687.1"/>
    </source>
</evidence>
<keyword evidence="1" id="KW-1133">Transmembrane helix</keyword>
<evidence type="ECO:0000256" key="1">
    <source>
        <dbReference type="SAM" id="Phobius"/>
    </source>
</evidence>
<gene>
    <name evidence="2" type="ORF">GGR12_001553</name>
</gene>
<sequence>MALSLSRLRFWLNYYRDEVGFVRAITAATGVILLITSGLLWLTYPAGPVRPVEGRIIAVGFMETDRGSRSTASVSVDGRPVRIQLPARYGCRKGDRIALKRRATRFGFSYGVGRNPKPCSMLTPFSQQ</sequence>
<dbReference type="EMBL" id="JACIDM010000002">
    <property type="protein sequence ID" value="MBB4082687.1"/>
    <property type="molecule type" value="Genomic_DNA"/>
</dbReference>